<dbReference type="EMBL" id="MFKF01000107">
    <property type="protein sequence ID" value="OGG54321.1"/>
    <property type="molecule type" value="Genomic_DNA"/>
</dbReference>
<name>A0A1F6CZ60_HANXR</name>
<dbReference type="AlphaFoldDB" id="A0A1F6CZ60"/>
<evidence type="ECO:0000313" key="2">
    <source>
        <dbReference type="Proteomes" id="UP000178606"/>
    </source>
</evidence>
<sequence length="132" mass="15371">MIVLDDQLLPGLVQAPIQAWATAQRLRDLRPAEVIKDDRVPSLLRELKRPTFVTIDAGFYDRSLCDPAYSILYFALRDDQQPQLPGLLRRLFRLPAFKTRAVRMGKVARISRDGIGYWQHREKDMHLLTWRG</sequence>
<gene>
    <name evidence="1" type="ORF">A3F84_14735</name>
</gene>
<reference evidence="1 2" key="1">
    <citation type="journal article" date="2016" name="Nat. Commun.">
        <title>Thousands of microbial genomes shed light on interconnected biogeochemical processes in an aquifer system.</title>
        <authorList>
            <person name="Anantharaman K."/>
            <person name="Brown C.T."/>
            <person name="Hug L.A."/>
            <person name="Sharon I."/>
            <person name="Castelle C.J."/>
            <person name="Probst A.J."/>
            <person name="Thomas B.C."/>
            <person name="Singh A."/>
            <person name="Wilkins M.J."/>
            <person name="Karaoz U."/>
            <person name="Brodie E.L."/>
            <person name="Williams K.H."/>
            <person name="Hubbard S.S."/>
            <person name="Banfield J.F."/>
        </authorList>
    </citation>
    <scope>NUCLEOTIDE SEQUENCE [LARGE SCALE GENOMIC DNA]</scope>
    <source>
        <strain evidence="2">RIFCSPLOWO2_12_FULL_64_10</strain>
    </source>
</reference>
<evidence type="ECO:0008006" key="3">
    <source>
        <dbReference type="Google" id="ProtNLM"/>
    </source>
</evidence>
<comment type="caution">
    <text evidence="1">The sequence shown here is derived from an EMBL/GenBank/DDBJ whole genome shotgun (WGS) entry which is preliminary data.</text>
</comment>
<organism evidence="1 2">
    <name type="scientific">Handelsmanbacteria sp. (strain RIFCSPLOWO2_12_FULL_64_10)</name>
    <dbReference type="NCBI Taxonomy" id="1817868"/>
    <lineage>
        <taxon>Bacteria</taxon>
        <taxon>Candidatus Handelsmaniibacteriota</taxon>
    </lineage>
</organism>
<proteinExistence type="predicted"/>
<dbReference type="Proteomes" id="UP000178606">
    <property type="component" value="Unassembled WGS sequence"/>
</dbReference>
<accession>A0A1F6CZ60</accession>
<protein>
    <recommendedName>
        <fullName evidence="3">DUF5615 domain-containing protein</fullName>
    </recommendedName>
</protein>
<evidence type="ECO:0000313" key="1">
    <source>
        <dbReference type="EMBL" id="OGG54321.1"/>
    </source>
</evidence>